<keyword evidence="1" id="KW-0238">DNA-binding</keyword>
<dbReference type="AlphaFoldDB" id="A0A975H4B9"/>
<dbReference type="NCBIfam" id="TIGR04111">
    <property type="entry name" value="BcepMu_gp16"/>
    <property type="match status" value="1"/>
</dbReference>
<name>A0A975H4B9_9BURK</name>
<organism evidence="1 2">
    <name type="scientific">Ottowia testudinis</name>
    <dbReference type="NCBI Taxonomy" id="2816950"/>
    <lineage>
        <taxon>Bacteria</taxon>
        <taxon>Pseudomonadati</taxon>
        <taxon>Pseudomonadota</taxon>
        <taxon>Betaproteobacteria</taxon>
        <taxon>Burkholderiales</taxon>
        <taxon>Comamonadaceae</taxon>
        <taxon>Ottowia</taxon>
    </lineage>
</organism>
<evidence type="ECO:0000313" key="1">
    <source>
        <dbReference type="EMBL" id="QTD46156.1"/>
    </source>
</evidence>
<protein>
    <submittedName>
        <fullName evidence="1">DNA-binding protein</fullName>
    </submittedName>
</protein>
<keyword evidence="2" id="KW-1185">Reference proteome</keyword>
<dbReference type="GO" id="GO:0003677">
    <property type="term" value="F:DNA binding"/>
    <property type="evidence" value="ECO:0007669"/>
    <property type="project" value="UniProtKB-KW"/>
</dbReference>
<reference evidence="1" key="1">
    <citation type="submission" date="2021-03" db="EMBL/GenBank/DDBJ databases">
        <title>Ottowia sp. 27C isolated from the cloaca of a Giant Asian pond turtle (Heosemys grandis).</title>
        <authorList>
            <person name="Spergser J."/>
            <person name="Busse H.-J."/>
        </authorList>
    </citation>
    <scope>NUCLEOTIDE SEQUENCE</scope>
    <source>
        <strain evidence="1">27C</strain>
    </source>
</reference>
<sequence length="65" mass="7114">MTVPMRTPQEARKELLRKGVPIIKWAKEHGVPRSVVYGVLSGRLVGTFGHAHRAAVLLGLKDGEV</sequence>
<dbReference type="Proteomes" id="UP000663903">
    <property type="component" value="Chromosome"/>
</dbReference>
<dbReference type="EMBL" id="CP071796">
    <property type="protein sequence ID" value="QTD46156.1"/>
    <property type="molecule type" value="Genomic_DNA"/>
</dbReference>
<proteinExistence type="predicted"/>
<dbReference type="KEGG" id="otd:J1M35_04420"/>
<evidence type="ECO:0000313" key="2">
    <source>
        <dbReference type="Proteomes" id="UP000663903"/>
    </source>
</evidence>
<dbReference type="InterPro" id="IPR026365">
    <property type="entry name" value="BcepMu_gp16"/>
</dbReference>
<accession>A0A975H4B9</accession>
<gene>
    <name evidence="1" type="ORF">J1M35_04420</name>
</gene>